<dbReference type="RefSeq" id="XP_006693866.1">
    <property type="nucleotide sequence ID" value="XM_006693803.1"/>
</dbReference>
<feature type="transmembrane region" description="Helical" evidence="2">
    <location>
        <begin position="137"/>
        <end position="158"/>
    </location>
</feature>
<proteinExistence type="predicted"/>
<feature type="transmembrane region" description="Helical" evidence="2">
    <location>
        <begin position="208"/>
        <end position="233"/>
    </location>
</feature>
<dbReference type="STRING" id="759272.G0S662"/>
<accession>G0S662</accession>
<feature type="transmembrane region" description="Helical" evidence="2">
    <location>
        <begin position="264"/>
        <end position="286"/>
    </location>
</feature>
<keyword evidence="2" id="KW-0812">Transmembrane</keyword>
<dbReference type="EMBL" id="GL988041">
    <property type="protein sequence ID" value="EGS21570.1"/>
    <property type="molecule type" value="Genomic_DNA"/>
</dbReference>
<name>G0S662_CHATD</name>
<sequence length="373" mass="40451">MIPSVTAAGALMKRFAAQGLDLSPERRIPPYAGFVFFADFLIFLPASLMIGYTFQHVYPTLAAVEDPDLASYEFLPVNDVNDKAAVGSNKKQPNPVAEAKSSPSAHSSSPQAVTSSIRQTARLLRSLTGWPSFLRGLGYGLLSGFAFLTLWRLLALVLPFDHLLAYPLALIATAPLHAAWTHSMVAVPSHRSFFSRIPSLRSAYRATWLPVLLFSVLSCLSTAVPDMLISLVAGPDTLNVLMRPSSATTPASPPEMSPYTALKLLVIVVLSVLLKFVLVIPAHVALVRVQTTLLPADEDTIVRFDRSFGGRVESVAVCSKCGFALLRAALASVTFQSWRRIVLLRVKLFALAIAMYLAMGAILGVQVMLMRRA</sequence>
<organism evidence="4">
    <name type="scientific">Chaetomium thermophilum (strain DSM 1495 / CBS 144.50 / IMI 039719)</name>
    <name type="common">Thermochaetoides thermophila</name>
    <dbReference type="NCBI Taxonomy" id="759272"/>
    <lineage>
        <taxon>Eukaryota</taxon>
        <taxon>Fungi</taxon>
        <taxon>Dikarya</taxon>
        <taxon>Ascomycota</taxon>
        <taxon>Pezizomycotina</taxon>
        <taxon>Sordariomycetes</taxon>
        <taxon>Sordariomycetidae</taxon>
        <taxon>Sordariales</taxon>
        <taxon>Chaetomiaceae</taxon>
        <taxon>Thermochaetoides</taxon>
    </lineage>
</organism>
<protein>
    <submittedName>
        <fullName evidence="3">Uncharacterized protein</fullName>
    </submittedName>
</protein>
<keyword evidence="4" id="KW-1185">Reference proteome</keyword>
<gene>
    <name evidence="3" type="ORF">CTHT_0034310</name>
</gene>
<dbReference type="KEGG" id="cthr:CTHT_0034310"/>
<dbReference type="OrthoDB" id="2896006at2759"/>
<dbReference type="HOGENOM" id="CLU_038857_1_0_1"/>
<feature type="region of interest" description="Disordered" evidence="1">
    <location>
        <begin position="86"/>
        <end position="112"/>
    </location>
</feature>
<keyword evidence="2" id="KW-0472">Membrane</keyword>
<feature type="transmembrane region" description="Helical" evidence="2">
    <location>
        <begin position="164"/>
        <end position="187"/>
    </location>
</feature>
<feature type="compositionally biased region" description="Low complexity" evidence="1">
    <location>
        <begin position="101"/>
        <end position="110"/>
    </location>
</feature>
<dbReference type="eggNOG" id="ENOG502SERQ">
    <property type="taxonomic scope" value="Eukaryota"/>
</dbReference>
<evidence type="ECO:0000313" key="4">
    <source>
        <dbReference type="Proteomes" id="UP000008066"/>
    </source>
</evidence>
<feature type="transmembrane region" description="Helical" evidence="2">
    <location>
        <begin position="32"/>
        <end position="54"/>
    </location>
</feature>
<dbReference type="AlphaFoldDB" id="G0S662"/>
<reference evidence="3 4" key="1">
    <citation type="journal article" date="2011" name="Cell">
        <title>Insight into structure and assembly of the nuclear pore complex by utilizing the genome of a eukaryotic thermophile.</title>
        <authorList>
            <person name="Amlacher S."/>
            <person name="Sarges P."/>
            <person name="Flemming D."/>
            <person name="van Noort V."/>
            <person name="Kunze R."/>
            <person name="Devos D.P."/>
            <person name="Arumugam M."/>
            <person name="Bork P."/>
            <person name="Hurt E."/>
        </authorList>
    </citation>
    <scope>NUCLEOTIDE SEQUENCE [LARGE SCALE GENOMIC DNA]</scope>
    <source>
        <strain evidence="4">DSM 1495 / CBS 144.50 / IMI 039719</strain>
    </source>
</reference>
<evidence type="ECO:0000313" key="3">
    <source>
        <dbReference type="EMBL" id="EGS21570.1"/>
    </source>
</evidence>
<keyword evidence="2" id="KW-1133">Transmembrane helix</keyword>
<evidence type="ECO:0000256" key="2">
    <source>
        <dbReference type="SAM" id="Phobius"/>
    </source>
</evidence>
<dbReference type="OMA" id="YQRIPGF"/>
<dbReference type="GeneID" id="18257469"/>
<evidence type="ECO:0000256" key="1">
    <source>
        <dbReference type="SAM" id="MobiDB-lite"/>
    </source>
</evidence>
<dbReference type="Proteomes" id="UP000008066">
    <property type="component" value="Unassembled WGS sequence"/>
</dbReference>
<feature type="transmembrane region" description="Helical" evidence="2">
    <location>
        <begin position="348"/>
        <end position="369"/>
    </location>
</feature>